<keyword evidence="4" id="KW-1185">Reference proteome</keyword>
<sequence length="335" mass="35659">MIKAKILLASLASVLALTGCASTDRSGADGNYVTPIGNSPVTPNPTPYSEALVCLANYARANNIRSPRVAVGRLSDYTGRASLEGGAAITQGASLMAISAFSKAGIRLVERFDTSISELELRYANNSLIGNDDGTQRQIHAASLPGSDYNLVGGITELNYNIRSSGVDVLAGDRIDSDPTGLFSRRMWVMNIGLDLRLNETRTMETVDVISYQKQIIGREISAGVFAFWGDAVVDISAGGRSLEPVQLAVRTVIERAVLEISAQLYGVDPSAACAYSDPIGGGVSSGPTNTTGGINIATAYGSRETSNVQMRESVDHGHERRDDSVRTYLRGRYD</sequence>
<dbReference type="Proteomes" id="UP000199759">
    <property type="component" value="Unassembled WGS sequence"/>
</dbReference>
<feature type="region of interest" description="Disordered" evidence="1">
    <location>
        <begin position="306"/>
        <end position="335"/>
    </location>
</feature>
<gene>
    <name evidence="3" type="ORF">SAMN04488568_1136</name>
</gene>
<keyword evidence="2" id="KW-0732">Signal</keyword>
<dbReference type="OrthoDB" id="8832648at2"/>
<feature type="signal peptide" evidence="2">
    <location>
        <begin position="1"/>
        <end position="21"/>
    </location>
</feature>
<protein>
    <submittedName>
        <fullName evidence="3">Holdfast attachment protein HfaB</fullName>
    </submittedName>
</protein>
<proteinExistence type="predicted"/>
<accession>A0A1G9TTL3</accession>
<dbReference type="Pfam" id="PF03783">
    <property type="entry name" value="CsgG"/>
    <property type="match status" value="1"/>
</dbReference>
<organism evidence="3 4">
    <name type="scientific">Maricaulis salignorans</name>
    <dbReference type="NCBI Taxonomy" id="144026"/>
    <lineage>
        <taxon>Bacteria</taxon>
        <taxon>Pseudomonadati</taxon>
        <taxon>Pseudomonadota</taxon>
        <taxon>Alphaproteobacteria</taxon>
        <taxon>Maricaulales</taxon>
        <taxon>Maricaulaceae</taxon>
        <taxon>Maricaulis</taxon>
    </lineage>
</organism>
<dbReference type="Gene3D" id="3.40.50.10610">
    <property type="entry name" value="ABC-type transport auxiliary lipoprotein component"/>
    <property type="match status" value="1"/>
</dbReference>
<dbReference type="AlphaFoldDB" id="A0A1G9TTL3"/>
<dbReference type="NCBIfam" id="NF037935">
    <property type="entry name" value="holdfast_HfaB"/>
    <property type="match status" value="1"/>
</dbReference>
<feature type="chain" id="PRO_5011684373" evidence="2">
    <location>
        <begin position="22"/>
        <end position="335"/>
    </location>
</feature>
<name>A0A1G9TTL3_9PROT</name>
<dbReference type="EMBL" id="FNHG01000013">
    <property type="protein sequence ID" value="SDM51077.1"/>
    <property type="molecule type" value="Genomic_DNA"/>
</dbReference>
<dbReference type="InterPro" id="IPR005534">
    <property type="entry name" value="Curli_assmbl/transp-comp_CsgG"/>
</dbReference>
<dbReference type="STRING" id="144026.SAMN04488568_1136"/>
<evidence type="ECO:0000256" key="2">
    <source>
        <dbReference type="SAM" id="SignalP"/>
    </source>
</evidence>
<dbReference type="RefSeq" id="WP_091770522.1">
    <property type="nucleotide sequence ID" value="NZ_FNHG01000013.1"/>
</dbReference>
<evidence type="ECO:0000313" key="3">
    <source>
        <dbReference type="EMBL" id="SDM51077.1"/>
    </source>
</evidence>
<reference evidence="3 4" key="1">
    <citation type="submission" date="2016-10" db="EMBL/GenBank/DDBJ databases">
        <authorList>
            <person name="de Groot N.N."/>
        </authorList>
    </citation>
    <scope>NUCLEOTIDE SEQUENCE [LARGE SCALE GENOMIC DNA]</scope>
    <source>
        <strain evidence="3 4">DSM 16077</strain>
    </source>
</reference>
<dbReference type="InterPro" id="IPR049861">
    <property type="entry name" value="Holdfast_HfaB"/>
</dbReference>
<evidence type="ECO:0000313" key="4">
    <source>
        <dbReference type="Proteomes" id="UP000199759"/>
    </source>
</evidence>
<feature type="compositionally biased region" description="Basic and acidic residues" evidence="1">
    <location>
        <begin position="313"/>
        <end position="335"/>
    </location>
</feature>
<dbReference type="GO" id="GO:0030288">
    <property type="term" value="C:outer membrane-bounded periplasmic space"/>
    <property type="evidence" value="ECO:0007669"/>
    <property type="project" value="InterPro"/>
</dbReference>
<dbReference type="PROSITE" id="PS51257">
    <property type="entry name" value="PROKAR_LIPOPROTEIN"/>
    <property type="match status" value="1"/>
</dbReference>
<evidence type="ECO:0000256" key="1">
    <source>
        <dbReference type="SAM" id="MobiDB-lite"/>
    </source>
</evidence>